<dbReference type="GO" id="GO:0016787">
    <property type="term" value="F:hydrolase activity"/>
    <property type="evidence" value="ECO:0007669"/>
    <property type="project" value="UniProtKB-KW"/>
</dbReference>
<dbReference type="EMBL" id="KZ819328">
    <property type="protein sequence ID" value="PWN20455.1"/>
    <property type="molecule type" value="Genomic_DNA"/>
</dbReference>
<dbReference type="PANTHER" id="PTHR43142">
    <property type="entry name" value="CARBOXYLIC ESTER HYDROLASE"/>
    <property type="match status" value="1"/>
</dbReference>
<keyword evidence="6" id="KW-1185">Reference proteome</keyword>
<sequence length="665" mass="70511">ASTATLSSSNLHLLVQNNLDWATLDEHPGFLLSEALSDYSTASIACAGLAETLASPGSANVDLQKQLSYLLYKGVLSSGQSIWTSDSQLLTLIGTDGSYTLSAAVSKSAQYAVLCTQSAPRKTAYTTDTSSNWDVRVKTPAGSVVTGYRDGLSFRFHAIPYASTPVRFTYSTADTSARVINATVAGTSKQCPQNSGTYTENCLVLSIWTTYLPSASANASSLINSGLRPIMVWVHGGGNVAGTGLDPTFDGGQLASRGDVVVVNINYRLGTLGTLPISDDLTGNYGLQDIVTALKWLKTNAATFGGDASSITLFGQSSGANLIQILLGNPSATGLFHKVIIQSGKPADSYNGALASDTSETKAAATLSDLGCTKSTTAATLACLRALPVSNFLSGTVYSQTTVDSKFVPQRAYALNGHGHTTNRVPVLMGFMRDEMASLGYVPPKSVVNLSTAMTNAGIVKRTRQIVLDNPDVFPKSIPNGVQNLTVQVESYNSTGSRCGIPATAYAAVRSGAFPNVWVYTQDQRSYQIPNYDPYGVCQPSTGSMAGNSSAYYFCHSGDLLSTFANPMYEFGMGDRDGEDLDWIRNVVDQWTAFAHNSDPNPTDAYRSARGYSAVQGDPWPKLSTSSGAAASRMISLGPEQVDIPLVYSPEQCDILGNGIEYIYK</sequence>
<evidence type="ECO:0000256" key="2">
    <source>
        <dbReference type="ARBA" id="ARBA00022801"/>
    </source>
</evidence>
<name>A0A316UBQ4_9BASI</name>
<dbReference type="Gene3D" id="3.40.50.1820">
    <property type="entry name" value="alpha/beta hydrolase"/>
    <property type="match status" value="1"/>
</dbReference>
<feature type="domain" description="Carboxylesterase type B" evidence="4">
    <location>
        <begin position="155"/>
        <end position="626"/>
    </location>
</feature>
<dbReference type="SUPFAM" id="SSF53474">
    <property type="entry name" value="alpha/beta-Hydrolases"/>
    <property type="match status" value="1"/>
</dbReference>
<accession>A0A316UBQ4</accession>
<dbReference type="RefSeq" id="XP_025347615.1">
    <property type="nucleotide sequence ID" value="XM_025489934.1"/>
</dbReference>
<feature type="non-terminal residue" evidence="5">
    <location>
        <position position="665"/>
    </location>
</feature>
<gene>
    <name evidence="5" type="ORF">BCV69DRAFT_236963</name>
</gene>
<dbReference type="EC" id="3.1.1.-" evidence="3"/>
<dbReference type="PROSITE" id="PS00122">
    <property type="entry name" value="CARBOXYLESTERASE_B_1"/>
    <property type="match status" value="1"/>
</dbReference>
<dbReference type="GeneID" id="37011668"/>
<proteinExistence type="inferred from homology"/>
<dbReference type="Pfam" id="PF00135">
    <property type="entry name" value="COesterase"/>
    <property type="match status" value="1"/>
</dbReference>
<comment type="similarity">
    <text evidence="1 3">Belongs to the type-B carboxylesterase/lipase family.</text>
</comment>
<protein>
    <recommendedName>
        <fullName evidence="3">Carboxylic ester hydrolase</fullName>
        <ecNumber evidence="3">3.1.1.-</ecNumber>
    </recommendedName>
</protein>
<dbReference type="Proteomes" id="UP000245942">
    <property type="component" value="Unassembled WGS sequence"/>
</dbReference>
<dbReference type="InterPro" id="IPR002018">
    <property type="entry name" value="CarbesteraseB"/>
</dbReference>
<dbReference type="OrthoDB" id="408631at2759"/>
<evidence type="ECO:0000256" key="3">
    <source>
        <dbReference type="RuleBase" id="RU361235"/>
    </source>
</evidence>
<dbReference type="InterPro" id="IPR029058">
    <property type="entry name" value="AB_hydrolase_fold"/>
</dbReference>
<evidence type="ECO:0000313" key="5">
    <source>
        <dbReference type="EMBL" id="PWN20455.1"/>
    </source>
</evidence>
<reference evidence="5 6" key="1">
    <citation type="journal article" date="2018" name="Mol. Biol. Evol.">
        <title>Broad Genomic Sampling Reveals a Smut Pathogenic Ancestry of the Fungal Clade Ustilaginomycotina.</title>
        <authorList>
            <person name="Kijpornyongpan T."/>
            <person name="Mondo S.J."/>
            <person name="Barry K."/>
            <person name="Sandor L."/>
            <person name="Lee J."/>
            <person name="Lipzen A."/>
            <person name="Pangilinan J."/>
            <person name="LaButti K."/>
            <person name="Hainaut M."/>
            <person name="Henrissat B."/>
            <person name="Grigoriev I.V."/>
            <person name="Spatafora J.W."/>
            <person name="Aime M.C."/>
        </authorList>
    </citation>
    <scope>NUCLEOTIDE SEQUENCE [LARGE SCALE GENOMIC DNA]</scope>
    <source>
        <strain evidence="5 6">MCA 4718</strain>
    </source>
</reference>
<dbReference type="AlphaFoldDB" id="A0A316UBQ4"/>
<dbReference type="InterPro" id="IPR019826">
    <property type="entry name" value="Carboxylesterase_B_AS"/>
</dbReference>
<evidence type="ECO:0000256" key="1">
    <source>
        <dbReference type="ARBA" id="ARBA00005964"/>
    </source>
</evidence>
<dbReference type="STRING" id="1684307.A0A316UBQ4"/>
<evidence type="ECO:0000259" key="4">
    <source>
        <dbReference type="Pfam" id="PF00135"/>
    </source>
</evidence>
<evidence type="ECO:0000313" key="6">
    <source>
        <dbReference type="Proteomes" id="UP000245942"/>
    </source>
</evidence>
<keyword evidence="2 3" id="KW-0378">Hydrolase</keyword>
<feature type="non-terminal residue" evidence="5">
    <location>
        <position position="1"/>
    </location>
</feature>
<dbReference type="PANTHER" id="PTHR43142:SF3">
    <property type="entry name" value="PUTATIVE (AFU_ORTHOLOGUE AFUA_3G09070)-RELATED"/>
    <property type="match status" value="1"/>
</dbReference>
<organism evidence="5 6">
    <name type="scientific">Pseudomicrostroma glucosiphilum</name>
    <dbReference type="NCBI Taxonomy" id="1684307"/>
    <lineage>
        <taxon>Eukaryota</taxon>
        <taxon>Fungi</taxon>
        <taxon>Dikarya</taxon>
        <taxon>Basidiomycota</taxon>
        <taxon>Ustilaginomycotina</taxon>
        <taxon>Exobasidiomycetes</taxon>
        <taxon>Microstromatales</taxon>
        <taxon>Microstromatales incertae sedis</taxon>
        <taxon>Pseudomicrostroma</taxon>
    </lineage>
</organism>